<dbReference type="Gene3D" id="3.60.110.10">
    <property type="entry name" value="Carbon-nitrogen hydrolase"/>
    <property type="match status" value="1"/>
</dbReference>
<feature type="transmembrane region" description="Helical" evidence="9">
    <location>
        <begin position="109"/>
        <end position="132"/>
    </location>
</feature>
<feature type="transmembrane region" description="Helical" evidence="9">
    <location>
        <begin position="187"/>
        <end position="207"/>
    </location>
</feature>
<dbReference type="NCBIfam" id="TIGR00546">
    <property type="entry name" value="lnt"/>
    <property type="match status" value="1"/>
</dbReference>
<dbReference type="HAMAP" id="MF_01148">
    <property type="entry name" value="Lnt"/>
    <property type="match status" value="1"/>
</dbReference>
<keyword evidence="3 9" id="KW-1003">Cell membrane</keyword>
<organism evidence="11 12">
    <name type="scientific">Novosphingobium sediminicola</name>
    <dbReference type="NCBI Taxonomy" id="563162"/>
    <lineage>
        <taxon>Bacteria</taxon>
        <taxon>Pseudomonadati</taxon>
        <taxon>Pseudomonadota</taxon>
        <taxon>Alphaproteobacteria</taxon>
        <taxon>Sphingomonadales</taxon>
        <taxon>Sphingomonadaceae</taxon>
        <taxon>Novosphingobium</taxon>
    </lineage>
</organism>
<dbReference type="Pfam" id="PF20154">
    <property type="entry name" value="LNT_N"/>
    <property type="match status" value="1"/>
</dbReference>
<name>A0A7W6CNR5_9SPHN</name>
<keyword evidence="7 9" id="KW-0472">Membrane</keyword>
<keyword evidence="4 9" id="KW-0808">Transferase</keyword>
<dbReference type="PANTHER" id="PTHR38686:SF1">
    <property type="entry name" value="APOLIPOPROTEIN N-ACYLTRANSFERASE"/>
    <property type="match status" value="1"/>
</dbReference>
<dbReference type="Proteomes" id="UP000548867">
    <property type="component" value="Unassembled WGS sequence"/>
</dbReference>
<feature type="transmembrane region" description="Helical" evidence="9">
    <location>
        <begin position="52"/>
        <end position="69"/>
    </location>
</feature>
<evidence type="ECO:0000256" key="9">
    <source>
        <dbReference type="HAMAP-Rule" id="MF_01148"/>
    </source>
</evidence>
<feature type="domain" description="CN hydrolase" evidence="10">
    <location>
        <begin position="253"/>
        <end position="511"/>
    </location>
</feature>
<dbReference type="InterPro" id="IPR003010">
    <property type="entry name" value="C-N_Hydrolase"/>
</dbReference>
<keyword evidence="5 9" id="KW-0812">Transmembrane</keyword>
<dbReference type="InterPro" id="IPR036526">
    <property type="entry name" value="C-N_Hydrolase_sf"/>
</dbReference>
<comment type="similarity">
    <text evidence="2 9">Belongs to the CN hydrolase family. Apolipoprotein N-acyltransferase subfamily.</text>
</comment>
<protein>
    <recommendedName>
        <fullName evidence="9">Apolipoprotein N-acyltransferase</fullName>
        <shortName evidence="9">ALP N-acyltransferase</shortName>
        <ecNumber evidence="9">2.3.1.269</ecNumber>
    </recommendedName>
</protein>
<evidence type="ECO:0000256" key="5">
    <source>
        <dbReference type="ARBA" id="ARBA00022692"/>
    </source>
</evidence>
<dbReference type="CDD" id="cd07571">
    <property type="entry name" value="ALP_N-acyl_transferase"/>
    <property type="match status" value="1"/>
</dbReference>
<comment type="pathway">
    <text evidence="9">Protein modification; lipoprotein biosynthesis (N-acyl transfer).</text>
</comment>
<dbReference type="InterPro" id="IPR045378">
    <property type="entry name" value="LNT_N"/>
</dbReference>
<evidence type="ECO:0000256" key="2">
    <source>
        <dbReference type="ARBA" id="ARBA00010065"/>
    </source>
</evidence>
<feature type="transmembrane region" description="Helical" evidence="9">
    <location>
        <begin position="76"/>
        <end position="97"/>
    </location>
</feature>
<dbReference type="PANTHER" id="PTHR38686">
    <property type="entry name" value="APOLIPOPROTEIN N-ACYLTRANSFERASE"/>
    <property type="match status" value="1"/>
</dbReference>
<dbReference type="RefSeq" id="WP_183627238.1">
    <property type="nucleotide sequence ID" value="NZ_JACIDX010000013.1"/>
</dbReference>
<accession>A0A7W6CNR5</accession>
<comment type="function">
    <text evidence="9">Catalyzes the phospholipid dependent N-acylation of the N-terminal cysteine of apolipoprotein, the last step in lipoprotein maturation.</text>
</comment>
<feature type="transmembrane region" description="Helical" evidence="9">
    <location>
        <begin position="144"/>
        <end position="167"/>
    </location>
</feature>
<sequence>MDDAAKPWHDKYFGKYKRKAKLFARACWHWGWRGAALAAIGAIGALGFQPLGLWPLTLFSVALLLWIVARLPHAGWAALAGWLWGVGHFTLGLNWIATAFTYQAKMPPWLGGLAVFLLSLYLALFPAMAMAGGWFLRGKGVSRVLGFAGCWILAEALRGFLFTGFPWNPLGAALLGGDARPGLASLGAWLGTYGLSGLVVAMAGVVAEGRMLWFAGQRRGGGAMMAGPFAAGLLAMALPGPATPQGHIAYTLIQPNIAQEDLDDPNHFEAQYVASAKLSAPKTPGQKRLVLWPESGVPDYVRDGYPAWYYQFTFGGDPWLARWRLARTIGAGGLLLTGTVDLDLKGVNAIGGQNVIAGIDDHGRITAHYAKAHLVPFGEYLPARDWLKQIGLERLVPGDFDFRPGPGPETLDLGALGKAGMQICYEIIFPGAVVDRTHRPDYIFNPSNDGWFGSWGPPQHLAQARLRAIEEGLPVLRSTTNGVSAVVDGHGVIRQKALRGQAARLDGMVPPALAPTLFARWGNMLSIGIGLVLLMLAALVLRRTRS</sequence>
<comment type="caution">
    <text evidence="11">The sequence shown here is derived from an EMBL/GenBank/DDBJ whole genome shotgun (WGS) entry which is preliminary data.</text>
</comment>
<evidence type="ECO:0000256" key="8">
    <source>
        <dbReference type="ARBA" id="ARBA00023315"/>
    </source>
</evidence>
<feature type="transmembrane region" description="Helical" evidence="9">
    <location>
        <begin position="521"/>
        <end position="541"/>
    </location>
</feature>
<dbReference type="UniPathway" id="UPA00666"/>
<evidence type="ECO:0000313" key="11">
    <source>
        <dbReference type="EMBL" id="MBB3956346.1"/>
    </source>
</evidence>
<comment type="catalytic activity">
    <reaction evidence="9">
        <text>N-terminal S-1,2-diacyl-sn-glyceryl-L-cysteinyl-[lipoprotein] + a glycerophospholipid = N-acyl-S-1,2-diacyl-sn-glyceryl-L-cysteinyl-[lipoprotein] + a 2-acyl-sn-glycero-3-phospholipid + H(+)</text>
        <dbReference type="Rhea" id="RHEA:48228"/>
        <dbReference type="Rhea" id="RHEA-COMP:14681"/>
        <dbReference type="Rhea" id="RHEA-COMP:14684"/>
        <dbReference type="ChEBI" id="CHEBI:15378"/>
        <dbReference type="ChEBI" id="CHEBI:136912"/>
        <dbReference type="ChEBI" id="CHEBI:140656"/>
        <dbReference type="ChEBI" id="CHEBI:140657"/>
        <dbReference type="ChEBI" id="CHEBI:140660"/>
        <dbReference type="EC" id="2.3.1.269"/>
    </reaction>
</comment>
<dbReference type="GO" id="GO:0042158">
    <property type="term" value="P:lipoprotein biosynthetic process"/>
    <property type="evidence" value="ECO:0007669"/>
    <property type="project" value="UniProtKB-UniRule"/>
</dbReference>
<dbReference type="EC" id="2.3.1.269" evidence="9"/>
<evidence type="ECO:0000256" key="6">
    <source>
        <dbReference type="ARBA" id="ARBA00022989"/>
    </source>
</evidence>
<evidence type="ECO:0000256" key="3">
    <source>
        <dbReference type="ARBA" id="ARBA00022475"/>
    </source>
</evidence>
<dbReference type="PROSITE" id="PS50263">
    <property type="entry name" value="CN_HYDROLASE"/>
    <property type="match status" value="1"/>
</dbReference>
<evidence type="ECO:0000256" key="1">
    <source>
        <dbReference type="ARBA" id="ARBA00004651"/>
    </source>
</evidence>
<dbReference type="InterPro" id="IPR004563">
    <property type="entry name" value="Apolipo_AcylTrfase"/>
</dbReference>
<proteinExistence type="inferred from homology"/>
<reference evidence="11 12" key="1">
    <citation type="submission" date="2020-08" db="EMBL/GenBank/DDBJ databases">
        <title>Genomic Encyclopedia of Type Strains, Phase IV (KMG-IV): sequencing the most valuable type-strain genomes for metagenomic binning, comparative biology and taxonomic classification.</title>
        <authorList>
            <person name="Goeker M."/>
        </authorList>
    </citation>
    <scope>NUCLEOTIDE SEQUENCE [LARGE SCALE GENOMIC DNA]</scope>
    <source>
        <strain evidence="11 12">DSM 27057</strain>
    </source>
</reference>
<feature type="transmembrane region" description="Helical" evidence="9">
    <location>
        <begin position="27"/>
        <end position="46"/>
    </location>
</feature>
<dbReference type="GO" id="GO:0005886">
    <property type="term" value="C:plasma membrane"/>
    <property type="evidence" value="ECO:0007669"/>
    <property type="project" value="UniProtKB-SubCell"/>
</dbReference>
<dbReference type="EMBL" id="JACIDX010000013">
    <property type="protein sequence ID" value="MBB3956346.1"/>
    <property type="molecule type" value="Genomic_DNA"/>
</dbReference>
<evidence type="ECO:0000313" key="12">
    <source>
        <dbReference type="Proteomes" id="UP000548867"/>
    </source>
</evidence>
<gene>
    <name evidence="9" type="primary">lnt</name>
    <name evidence="11" type="ORF">GGR38_003309</name>
</gene>
<keyword evidence="6 9" id="KW-1133">Transmembrane helix</keyword>
<dbReference type="GO" id="GO:0016410">
    <property type="term" value="F:N-acyltransferase activity"/>
    <property type="evidence" value="ECO:0007669"/>
    <property type="project" value="UniProtKB-UniRule"/>
</dbReference>
<evidence type="ECO:0000259" key="10">
    <source>
        <dbReference type="PROSITE" id="PS50263"/>
    </source>
</evidence>
<keyword evidence="11" id="KW-0449">Lipoprotein</keyword>
<evidence type="ECO:0000256" key="4">
    <source>
        <dbReference type="ARBA" id="ARBA00022679"/>
    </source>
</evidence>
<feature type="transmembrane region" description="Helical" evidence="9">
    <location>
        <begin position="219"/>
        <end position="238"/>
    </location>
</feature>
<keyword evidence="12" id="KW-1185">Reference proteome</keyword>
<dbReference type="Pfam" id="PF00795">
    <property type="entry name" value="CN_hydrolase"/>
    <property type="match status" value="1"/>
</dbReference>
<comment type="subcellular location">
    <subcellularLocation>
        <location evidence="1 9">Cell membrane</location>
        <topology evidence="1 9">Multi-pass membrane protein</topology>
    </subcellularLocation>
</comment>
<dbReference type="AlphaFoldDB" id="A0A7W6CNR5"/>
<keyword evidence="8 9" id="KW-0012">Acyltransferase</keyword>
<evidence type="ECO:0000256" key="7">
    <source>
        <dbReference type="ARBA" id="ARBA00023136"/>
    </source>
</evidence>
<dbReference type="SUPFAM" id="SSF56317">
    <property type="entry name" value="Carbon-nitrogen hydrolase"/>
    <property type="match status" value="1"/>
</dbReference>